<dbReference type="Gene3D" id="3.60.10.10">
    <property type="entry name" value="Endonuclease/exonuclease/phosphatase"/>
    <property type="match status" value="1"/>
</dbReference>
<protein>
    <recommendedName>
        <fullName evidence="7">Frag1/DRAM/Sfk1 family protein</fullName>
    </recommendedName>
</protein>
<evidence type="ECO:0000256" key="2">
    <source>
        <dbReference type="SAM" id="Phobius"/>
    </source>
</evidence>
<reference evidence="5 6" key="1">
    <citation type="journal article" date="2015" name="PLoS Pathog.">
        <title>Leptomonas seymouri: Adaptations to the Dixenous Life Cycle Analyzed by Genome Sequencing, Transcriptome Profiling and Co-infection with Leishmania donovani.</title>
        <authorList>
            <person name="Kraeva N."/>
            <person name="Butenko A."/>
            <person name="Hlavacova J."/>
            <person name="Kostygov A."/>
            <person name="Myskova J."/>
            <person name="Grybchuk D."/>
            <person name="Lestinova T."/>
            <person name="Votypka J."/>
            <person name="Volf P."/>
            <person name="Opperdoes F."/>
            <person name="Flegontov P."/>
            <person name="Lukes J."/>
            <person name="Yurchenko V."/>
        </authorList>
    </citation>
    <scope>NUCLEOTIDE SEQUENCE [LARGE SCALE GENOMIC DNA]</scope>
    <source>
        <strain evidence="5 6">ATCC 30220</strain>
    </source>
</reference>
<dbReference type="PROSITE" id="PS51257">
    <property type="entry name" value="PROKAR_LIPOPROTEIN"/>
    <property type="match status" value="1"/>
</dbReference>
<dbReference type="EMBL" id="LJSK01000015">
    <property type="protein sequence ID" value="KPI89858.1"/>
    <property type="molecule type" value="Genomic_DNA"/>
</dbReference>
<dbReference type="OMA" id="ALCISYP"/>
<dbReference type="FunFam" id="3.60.10.10:FF:000122">
    <property type="entry name" value="Frag1/DRAM/Sfk1_family_-_putative"/>
    <property type="match status" value="1"/>
</dbReference>
<dbReference type="GO" id="GO:0006506">
    <property type="term" value="P:GPI anchor biosynthetic process"/>
    <property type="evidence" value="ECO:0007669"/>
    <property type="project" value="TreeGrafter"/>
</dbReference>
<dbReference type="Pfam" id="PF10277">
    <property type="entry name" value="Frag1"/>
    <property type="match status" value="1"/>
</dbReference>
<dbReference type="PANTHER" id="PTHR14859:SF1">
    <property type="entry name" value="PGAP2-INTERACTING PROTEIN"/>
    <property type="match status" value="1"/>
</dbReference>
<feature type="transmembrane region" description="Helical" evidence="2">
    <location>
        <begin position="113"/>
        <end position="140"/>
    </location>
</feature>
<feature type="transmembrane region" description="Helical" evidence="2">
    <location>
        <begin position="71"/>
        <end position="92"/>
    </location>
</feature>
<dbReference type="VEuPathDB" id="TriTrypDB:Lsey_0015_0200"/>
<dbReference type="PANTHER" id="PTHR14859">
    <property type="entry name" value="CALCOFLUOR WHITE HYPERSENSITIVE PROTEIN PRECURSOR"/>
    <property type="match status" value="1"/>
</dbReference>
<feature type="region of interest" description="Disordered" evidence="1">
    <location>
        <begin position="621"/>
        <end position="641"/>
    </location>
</feature>
<feature type="transmembrane region" description="Helical" evidence="2">
    <location>
        <begin position="878"/>
        <end position="900"/>
    </location>
</feature>
<evidence type="ECO:0000256" key="1">
    <source>
        <dbReference type="SAM" id="MobiDB-lite"/>
    </source>
</evidence>
<feature type="transmembrane region" description="Helical" evidence="2">
    <location>
        <begin position="12"/>
        <end position="32"/>
    </location>
</feature>
<evidence type="ECO:0008006" key="7">
    <source>
        <dbReference type="Google" id="ProtNLM"/>
    </source>
</evidence>
<gene>
    <name evidence="5" type="ORF">ABL78_1027</name>
</gene>
<feature type="transmembrane region" description="Helical" evidence="2">
    <location>
        <begin position="146"/>
        <end position="171"/>
    </location>
</feature>
<feature type="transmembrane region" description="Helical" evidence="2">
    <location>
        <begin position="381"/>
        <end position="401"/>
    </location>
</feature>
<feature type="transmembrane region" description="Helical" evidence="2">
    <location>
        <begin position="492"/>
        <end position="512"/>
    </location>
</feature>
<keyword evidence="6" id="KW-1185">Reference proteome</keyword>
<feature type="transmembrane region" description="Helical" evidence="2">
    <location>
        <begin position="761"/>
        <end position="779"/>
    </location>
</feature>
<feature type="compositionally biased region" description="Basic and acidic residues" evidence="1">
    <location>
        <begin position="622"/>
        <end position="635"/>
    </location>
</feature>
<feature type="transmembrane region" description="Helical" evidence="2">
    <location>
        <begin position="821"/>
        <end position="841"/>
    </location>
</feature>
<organism evidence="5 6">
    <name type="scientific">Leptomonas seymouri</name>
    <dbReference type="NCBI Taxonomy" id="5684"/>
    <lineage>
        <taxon>Eukaryota</taxon>
        <taxon>Discoba</taxon>
        <taxon>Euglenozoa</taxon>
        <taxon>Kinetoplastea</taxon>
        <taxon>Metakinetoplastina</taxon>
        <taxon>Trypanosomatida</taxon>
        <taxon>Trypanosomatidae</taxon>
        <taxon>Leishmaniinae</taxon>
        <taxon>Leptomonas</taxon>
    </lineage>
</organism>
<feature type="transmembrane region" description="Helical" evidence="2">
    <location>
        <begin position="716"/>
        <end position="740"/>
    </location>
</feature>
<feature type="transmembrane region" description="Helical" evidence="2">
    <location>
        <begin position="460"/>
        <end position="480"/>
    </location>
</feature>
<evidence type="ECO:0000313" key="5">
    <source>
        <dbReference type="EMBL" id="KPI89858.1"/>
    </source>
</evidence>
<dbReference type="GO" id="GO:0005783">
    <property type="term" value="C:endoplasmic reticulum"/>
    <property type="evidence" value="ECO:0007669"/>
    <property type="project" value="TreeGrafter"/>
</dbReference>
<evidence type="ECO:0000259" key="4">
    <source>
        <dbReference type="Pfam" id="PF23226"/>
    </source>
</evidence>
<dbReference type="InterPro" id="IPR051916">
    <property type="entry name" value="GPI-anchor_lipid_remodeler"/>
</dbReference>
<keyword evidence="2" id="KW-0812">Transmembrane</keyword>
<feature type="transmembrane region" description="Helical" evidence="2">
    <location>
        <begin position="912"/>
        <end position="929"/>
    </location>
</feature>
<dbReference type="Proteomes" id="UP000038009">
    <property type="component" value="Unassembled WGS sequence"/>
</dbReference>
<keyword evidence="2" id="KW-1133">Transmembrane helix</keyword>
<feature type="transmembrane region" description="Helical" evidence="2">
    <location>
        <begin position="956"/>
        <end position="976"/>
    </location>
</feature>
<evidence type="ECO:0000313" key="6">
    <source>
        <dbReference type="Proteomes" id="UP000038009"/>
    </source>
</evidence>
<accession>A0A0N1IB70</accession>
<sequence length="1409" mass="159114">MRHIFYVPASYAALIYAFITGTGLLSCLYIGLAMHSKEILTTACGEDHYEFWPSISSTIGDMMPERQTWRLAFVLCTPFRLGATISLFNVFWQKSSRGMADLYSFRASVKTFVSSNAFLALLVLWMDLWRLVGACIWTMVASYESLPYHNLGFCPYIFVCIALQAAVTTMVRRSRYNMSIYRSQQDASRSLWIKTLCLWGESIASLGVVCCYAYHFTTCANGSFSMSNMFEWLFAACNIIFDASAWYDTQQEGWWLSATPGFYRKRWGHRGNLRASSPPAGTNSNKSDGGGAAVVAAEVDDSIGKMQGFEQEAENVVIVSISTGSPVNTVASPERDGIDKAPATEEGALLSSSPRTTTGEFFLDQDIILHRLTFCSAPSRLTLWLCDIYWAHLFFEMVVHLVQHMYFMPLIAMSLSWEVCSLLVIGVPCLLRISRFRRWATGPCPFARTWLKPSHVPIGMSYRVVPMYVFFYAMSCLSHLHQLVLNDPGKKILVVATGPLFLYLGVFTRFLYPSTAMLKRSWTEGNEDSRRLNMATPLGLVLCMLLRILHVSVSPLYTSPFYGSIFGIVLGLSFTTVIYRHAMFGNALRVEQNVQRNGVGAAGTPSVTPVVTVGNVPLMRASPRDGEGDDDKLFVTDDGDRDSLEDGRTRGVHFSLSQADEVTENTVAVISTLYGAPPPLLLGILFGCMSGIAVTFFNSAHYIPRLLAVDPYPTNFIIVAIFTLGVFYSIDVLPISLVLLRPKRRPDAVRRAIHAVFRGSWARFGVLLAVSTCLMLFASRQTNFTYELPHPGYPTTESSPRENVDIKHWAAQEDFWGSKTLALLGGFGFTFCAGVLFPFVMEVTWAHQSHRRFAQIAEAVDADAVISRECTLFTSFEVGWVIVVISVCTLYALCISYPFVPMAWVMRERSRSLILAHVAITYGTAYIVARRIRGSRAVASALTDVKAARKQRSMQLMVALLVAFAFVWVFFGYISMGSNAGFPKNKKTAIEHQDEVLHIHKMLVELRKERNDMTDPLAKEFERAYYTKRYEDAMSHMWKNISDTNRTAIVDPKFHLSKLSVEDRIDVWNAAQAMTFFSGAIFTVHFGLDNFNVDSLSRIVEQLRRTEAGVIGLLESDSMHLTNGNRDLVDYVSYHLGFPYTDYGPTALDNTYGCALITRYPILRVRRYVIPSPLGELACTIHAVLDVYGIQVHTYVGHFGNTEHWADGLLQSQFIGRLVQNNPGPSMWLGYLVTPPGKKDHYAMYTDPTALGKFRDAGLQMYRDHPWVRLSERGGYEEEPPSTVTKQPDENTDFNVEYKLQFIGYLEEGMEVEHRFRRPPPDKPPRYFYYNDTHRYTVAHPRFEFVDRYCQYILYKTGAKADERPEDAGKLQKYQLRLFDWWRVIDHGVELLSDTEIQVVQLAFEKQSA</sequence>
<dbReference type="Pfam" id="PF23226">
    <property type="entry name" value="Exo_endo_phos_PGAP2IP"/>
    <property type="match status" value="1"/>
</dbReference>
<evidence type="ECO:0000259" key="3">
    <source>
        <dbReference type="Pfam" id="PF10277"/>
    </source>
</evidence>
<dbReference type="OrthoDB" id="68581at2759"/>
<feature type="domain" description="CWH43-like N-terminal" evidence="3">
    <location>
        <begin position="10"/>
        <end position="249"/>
    </location>
</feature>
<feature type="domain" description="PGAP2IP C-terminal nuclease-like" evidence="4">
    <location>
        <begin position="1076"/>
        <end position="1249"/>
    </location>
</feature>
<name>A0A0N1IB70_LEPSE</name>
<dbReference type="InterPro" id="IPR019402">
    <property type="entry name" value="CWH43_N"/>
</dbReference>
<feature type="transmembrane region" description="Helical" evidence="2">
    <location>
        <begin position="407"/>
        <end position="431"/>
    </location>
</feature>
<dbReference type="InterPro" id="IPR057315">
    <property type="entry name" value="Exo_endo_phos_PGAP2IP_C"/>
</dbReference>
<feature type="transmembrane region" description="Helical" evidence="2">
    <location>
        <begin position="561"/>
        <end position="579"/>
    </location>
</feature>
<comment type="caution">
    <text evidence="5">The sequence shown here is derived from an EMBL/GenBank/DDBJ whole genome shotgun (WGS) entry which is preliminary data.</text>
</comment>
<dbReference type="SUPFAM" id="SSF56219">
    <property type="entry name" value="DNase I-like"/>
    <property type="match status" value="1"/>
</dbReference>
<proteinExistence type="predicted"/>
<feature type="transmembrane region" description="Helical" evidence="2">
    <location>
        <begin position="532"/>
        <end position="549"/>
    </location>
</feature>
<dbReference type="InterPro" id="IPR036691">
    <property type="entry name" value="Endo/exonu/phosph_ase_sf"/>
</dbReference>
<keyword evidence="2" id="KW-0472">Membrane</keyword>
<feature type="transmembrane region" description="Helical" evidence="2">
    <location>
        <begin position="680"/>
        <end position="704"/>
    </location>
</feature>
<dbReference type="GO" id="GO:0016020">
    <property type="term" value="C:membrane"/>
    <property type="evidence" value="ECO:0007669"/>
    <property type="project" value="GOC"/>
</dbReference>